<dbReference type="EnsemblMetazoa" id="G31601.2">
    <property type="protein sequence ID" value="G31601.2:cds"/>
    <property type="gene ID" value="G31601"/>
</dbReference>
<evidence type="ECO:0000313" key="2">
    <source>
        <dbReference type="Proteomes" id="UP000005408"/>
    </source>
</evidence>
<dbReference type="AlphaFoldDB" id="A0A8W8M6L3"/>
<protein>
    <submittedName>
        <fullName evidence="1">Uncharacterized protein</fullName>
    </submittedName>
</protein>
<reference evidence="1" key="1">
    <citation type="submission" date="2022-08" db="UniProtKB">
        <authorList>
            <consortium name="EnsemblMetazoa"/>
        </authorList>
    </citation>
    <scope>IDENTIFICATION</scope>
    <source>
        <strain evidence="1">05x7-T-G4-1.051#20</strain>
    </source>
</reference>
<name>A0A8W8M6L3_MAGGI</name>
<dbReference type="EnsemblMetazoa" id="G31601.1">
    <property type="protein sequence ID" value="G31601.1:cds"/>
    <property type="gene ID" value="G31601"/>
</dbReference>
<evidence type="ECO:0000313" key="1">
    <source>
        <dbReference type="EnsemblMetazoa" id="G31601.2:cds"/>
    </source>
</evidence>
<keyword evidence="2" id="KW-1185">Reference proteome</keyword>
<accession>A0A8W8M6L3</accession>
<proteinExistence type="predicted"/>
<organism evidence="1 2">
    <name type="scientific">Magallana gigas</name>
    <name type="common">Pacific oyster</name>
    <name type="synonym">Crassostrea gigas</name>
    <dbReference type="NCBI Taxonomy" id="29159"/>
    <lineage>
        <taxon>Eukaryota</taxon>
        <taxon>Metazoa</taxon>
        <taxon>Spiralia</taxon>
        <taxon>Lophotrochozoa</taxon>
        <taxon>Mollusca</taxon>
        <taxon>Bivalvia</taxon>
        <taxon>Autobranchia</taxon>
        <taxon>Pteriomorphia</taxon>
        <taxon>Ostreida</taxon>
        <taxon>Ostreoidea</taxon>
        <taxon>Ostreidae</taxon>
        <taxon>Magallana</taxon>
    </lineage>
</organism>
<dbReference type="Proteomes" id="UP000005408">
    <property type="component" value="Unassembled WGS sequence"/>
</dbReference>
<sequence>MAAMSELNADFRDGNNVTIVTLSKTIEQQNGPLMGVNFANHVGAITMNSTITATCVSVRLPFNGELYGFDVNIPDGHQIDVNGTVITPGIDEIEIKIVKIGSFTLP</sequence>